<gene>
    <name evidence="1" type="ORF">NCTC10718_05197</name>
</gene>
<name>A0A379SFZ0_SALER</name>
<evidence type="ECO:0000313" key="2">
    <source>
        <dbReference type="Proteomes" id="UP000254332"/>
    </source>
</evidence>
<protein>
    <submittedName>
        <fullName evidence="1">Putative inner membrane protein</fullName>
    </submittedName>
</protein>
<sequence length="255" mass="28623">MNNDTLNALILRHGDNLLRRSGWPDSVDMTPVAPDTVPGWLVACGVLDADEILALTTRLCQALNDGRAKLLIASAQRLAGTPARLHLYPAQSYPRPEALSDCTCISLPYAREWLTKAECGDLLAFLKDFIDRICDIVRQDAKRIAAALVPSAAPRLMEKRFGDWRLVADEYGHDNWLDSEDGERLDQVLDGILVRDARFCPVLLTLVNESREEIEAAGVMTDLLRFPGEPVRRWFDRRVLRDVMNEVRNTDPTGD</sequence>
<dbReference type="EMBL" id="UGWQ01000004">
    <property type="protein sequence ID" value="SUG27866.1"/>
    <property type="molecule type" value="Genomic_DNA"/>
</dbReference>
<reference evidence="1 2" key="1">
    <citation type="submission" date="2018-06" db="EMBL/GenBank/DDBJ databases">
        <authorList>
            <consortium name="Pathogen Informatics"/>
            <person name="Doyle S."/>
        </authorList>
    </citation>
    <scope>NUCLEOTIDE SEQUENCE [LARGE SCALE GENOMIC DNA]</scope>
    <source>
        <strain evidence="1 2">NCTC10718</strain>
    </source>
</reference>
<dbReference type="Proteomes" id="UP000254332">
    <property type="component" value="Unassembled WGS sequence"/>
</dbReference>
<evidence type="ECO:0000313" key="1">
    <source>
        <dbReference type="EMBL" id="SUG27866.1"/>
    </source>
</evidence>
<proteinExistence type="predicted"/>
<organism evidence="1 2">
    <name type="scientific">Salmonella enterica</name>
    <name type="common">Salmonella choleraesuis</name>
    <dbReference type="NCBI Taxonomy" id="28901"/>
    <lineage>
        <taxon>Bacteria</taxon>
        <taxon>Pseudomonadati</taxon>
        <taxon>Pseudomonadota</taxon>
        <taxon>Gammaproteobacteria</taxon>
        <taxon>Enterobacterales</taxon>
        <taxon>Enterobacteriaceae</taxon>
        <taxon>Salmonella</taxon>
    </lineage>
</organism>
<dbReference type="AlphaFoldDB" id="A0A379SFZ0"/>
<accession>A0A379SFZ0</accession>